<evidence type="ECO:0000313" key="2">
    <source>
        <dbReference type="EMBL" id="CAG9287187.1"/>
    </source>
</evidence>
<protein>
    <submittedName>
        <fullName evidence="2">Uncharacterized protein</fullName>
    </submittedName>
</protein>
<dbReference type="EMBL" id="OU594966">
    <property type="protein sequence ID" value="CAG9287187.1"/>
    <property type="molecule type" value="Genomic_DNA"/>
</dbReference>
<feature type="transmembrane region" description="Helical" evidence="1">
    <location>
        <begin position="7"/>
        <end position="24"/>
    </location>
</feature>
<feature type="transmembrane region" description="Helical" evidence="1">
    <location>
        <begin position="76"/>
        <end position="93"/>
    </location>
</feature>
<gene>
    <name evidence="2" type="ORF">PTTT1_LOCUS34753</name>
</gene>
<dbReference type="OMA" id="IAVFAIH"/>
<feature type="transmembrane region" description="Helical" evidence="1">
    <location>
        <begin position="50"/>
        <end position="69"/>
    </location>
</feature>
<keyword evidence="1" id="KW-0472">Membrane</keyword>
<proteinExistence type="predicted"/>
<name>A0A8J9SRC0_PHATR</name>
<evidence type="ECO:0000256" key="1">
    <source>
        <dbReference type="SAM" id="Phobius"/>
    </source>
</evidence>
<accession>A0A8J9SRC0</accession>
<organism evidence="2">
    <name type="scientific">Phaeodactylum tricornutum</name>
    <name type="common">Diatom</name>
    <dbReference type="NCBI Taxonomy" id="2850"/>
    <lineage>
        <taxon>Eukaryota</taxon>
        <taxon>Sar</taxon>
        <taxon>Stramenopiles</taxon>
        <taxon>Ochrophyta</taxon>
        <taxon>Bacillariophyta</taxon>
        <taxon>Bacillariophyceae</taxon>
        <taxon>Bacillariophycidae</taxon>
        <taxon>Naviculales</taxon>
        <taxon>Phaeodactylaceae</taxon>
        <taxon>Phaeodactylum</taxon>
    </lineage>
</organism>
<keyword evidence="1" id="KW-1133">Transmembrane helix</keyword>
<dbReference type="Proteomes" id="UP000836788">
    <property type="component" value="Chromosome 25"/>
</dbReference>
<keyword evidence="1" id="KW-0812">Transmembrane</keyword>
<sequence>MGLLKHAILPFFLALHGYALYRWVRYEGTIDRALDAVVPWTLLLDTSSSWMGTGAAAHAVLLVNGAAGVLREGAHYRGMAILLEIVYFGWELYDAWIKNSPTEVLVGIVAVAIVGASVHSMEPGIFAKDKNKKTKAS</sequence>
<reference evidence="2" key="1">
    <citation type="submission" date="2022-02" db="EMBL/GenBank/DDBJ databases">
        <authorList>
            <person name="Giguere J D."/>
        </authorList>
    </citation>
    <scope>NUCLEOTIDE SEQUENCE</scope>
    <source>
        <strain evidence="2">CCAP 1055/1</strain>
    </source>
</reference>
<feature type="transmembrane region" description="Helical" evidence="1">
    <location>
        <begin position="105"/>
        <end position="127"/>
    </location>
</feature>
<dbReference type="AlphaFoldDB" id="A0A8J9SRC0"/>